<name>F0EZ34_9NEIS</name>
<dbReference type="Gene3D" id="3.90.79.10">
    <property type="entry name" value="Nucleoside Triphosphate Pyrophosphohydrolase"/>
    <property type="match status" value="1"/>
</dbReference>
<dbReference type="Proteomes" id="UP000004088">
    <property type="component" value="Unassembled WGS sequence"/>
</dbReference>
<organism evidence="4 5">
    <name type="scientific">Kingella denitrificans ATCC 33394</name>
    <dbReference type="NCBI Taxonomy" id="888741"/>
    <lineage>
        <taxon>Bacteria</taxon>
        <taxon>Pseudomonadati</taxon>
        <taxon>Pseudomonadota</taxon>
        <taxon>Betaproteobacteria</taxon>
        <taxon>Neisseriales</taxon>
        <taxon>Neisseriaceae</taxon>
        <taxon>Kingella</taxon>
    </lineage>
</organism>
<dbReference type="InterPro" id="IPR015797">
    <property type="entry name" value="NUDIX_hydrolase-like_dom_sf"/>
</dbReference>
<dbReference type="EMBL" id="AEWV01000016">
    <property type="protein sequence ID" value="EGC17460.1"/>
    <property type="molecule type" value="Genomic_DNA"/>
</dbReference>
<reference evidence="4 5" key="1">
    <citation type="submission" date="2011-01" db="EMBL/GenBank/DDBJ databases">
        <authorList>
            <person name="Muzny D."/>
            <person name="Qin X."/>
            <person name="Deng J."/>
            <person name="Jiang H."/>
            <person name="Liu Y."/>
            <person name="Qu J."/>
            <person name="Song X.-Z."/>
            <person name="Zhang L."/>
            <person name="Thornton R."/>
            <person name="Coyle M."/>
            <person name="Francisco L."/>
            <person name="Jackson L."/>
            <person name="Javaid M."/>
            <person name="Korchina V."/>
            <person name="Kovar C."/>
            <person name="Mata R."/>
            <person name="Mathew T."/>
            <person name="Ngo R."/>
            <person name="Nguyen L."/>
            <person name="Nguyen N."/>
            <person name="Okwuonu G."/>
            <person name="Ongeri F."/>
            <person name="Pham C."/>
            <person name="Simmons D."/>
            <person name="Wilczek-Boney K."/>
            <person name="Hale W."/>
            <person name="Jakkamsetti A."/>
            <person name="Pham P."/>
            <person name="Ruth R."/>
            <person name="San Lucas F."/>
            <person name="Warren J."/>
            <person name="Zhang J."/>
            <person name="Zhao Z."/>
            <person name="Zhou C."/>
            <person name="Zhu D."/>
            <person name="Lee S."/>
            <person name="Bess C."/>
            <person name="Blankenburg K."/>
            <person name="Forbes L."/>
            <person name="Fu Q."/>
            <person name="Gubbala S."/>
            <person name="Hirani K."/>
            <person name="Jayaseelan J.C."/>
            <person name="Lara F."/>
            <person name="Munidasa M."/>
            <person name="Palculict T."/>
            <person name="Patil S."/>
            <person name="Pu L.-L."/>
            <person name="Saada N."/>
            <person name="Tang L."/>
            <person name="Weissenberger G."/>
            <person name="Zhu Y."/>
            <person name="Hemphill L."/>
            <person name="Shang Y."/>
            <person name="Youmans B."/>
            <person name="Ayvaz T."/>
            <person name="Ross M."/>
            <person name="Santibanez J."/>
            <person name="Aqrawi P."/>
            <person name="Gross S."/>
            <person name="Joshi V."/>
            <person name="Fowler G."/>
            <person name="Nazareth L."/>
            <person name="Reid J."/>
            <person name="Worley K."/>
            <person name="Petrosino J."/>
            <person name="Highlander S."/>
            <person name="Gibbs R."/>
        </authorList>
    </citation>
    <scope>NUCLEOTIDE SEQUENCE [LARGE SCALE GENOMIC DNA]</scope>
    <source>
        <strain evidence="4 5">ATCC 33394</strain>
    </source>
</reference>
<gene>
    <name evidence="4" type="primary">nudE</name>
    <name evidence="4" type="ORF">HMPREF9098_1118</name>
</gene>
<dbReference type="InterPro" id="IPR000086">
    <property type="entry name" value="NUDIX_hydrolase_dom"/>
</dbReference>
<dbReference type="GO" id="GO:0019693">
    <property type="term" value="P:ribose phosphate metabolic process"/>
    <property type="evidence" value="ECO:0007669"/>
    <property type="project" value="TreeGrafter"/>
</dbReference>
<dbReference type="PROSITE" id="PS00893">
    <property type="entry name" value="NUDIX_BOX"/>
    <property type="match status" value="1"/>
</dbReference>
<protein>
    <submittedName>
        <fullName evidence="4">Hydrolase, NUDIX family</fullName>
        <ecNumber evidence="4">3.6.1.-</ecNumber>
    </submittedName>
</protein>
<comment type="cofactor">
    <cofactor evidence="1">
        <name>Mg(2+)</name>
        <dbReference type="ChEBI" id="CHEBI:18420"/>
    </cofactor>
</comment>
<evidence type="ECO:0000259" key="3">
    <source>
        <dbReference type="PROSITE" id="PS51462"/>
    </source>
</evidence>
<dbReference type="NCBIfam" id="NF008736">
    <property type="entry name" value="PRK11762.1"/>
    <property type="match status" value="1"/>
</dbReference>
<keyword evidence="5" id="KW-1185">Reference proteome</keyword>
<dbReference type="GO" id="GO:0006753">
    <property type="term" value="P:nucleoside phosphate metabolic process"/>
    <property type="evidence" value="ECO:0007669"/>
    <property type="project" value="TreeGrafter"/>
</dbReference>
<dbReference type="InterPro" id="IPR020084">
    <property type="entry name" value="NUDIX_hydrolase_CS"/>
</dbReference>
<accession>F0EZ34</accession>
<dbReference type="Pfam" id="PF00293">
    <property type="entry name" value="NUDIX"/>
    <property type="match status" value="1"/>
</dbReference>
<dbReference type="PANTHER" id="PTHR11839:SF12">
    <property type="entry name" value="ADP COMPOUNDS HYDROLASE NUDE"/>
    <property type="match status" value="1"/>
</dbReference>
<comment type="caution">
    <text evidence="4">The sequence shown here is derived from an EMBL/GenBank/DDBJ whole genome shotgun (WGS) entry which is preliminary data.</text>
</comment>
<dbReference type="PANTHER" id="PTHR11839">
    <property type="entry name" value="UDP/ADP-SUGAR PYROPHOSPHATASE"/>
    <property type="match status" value="1"/>
</dbReference>
<dbReference type="CDD" id="cd24156">
    <property type="entry name" value="NUDIX_ADPRase_NudE"/>
    <property type="match status" value="1"/>
</dbReference>
<evidence type="ECO:0000313" key="5">
    <source>
        <dbReference type="Proteomes" id="UP000004088"/>
    </source>
</evidence>
<proteinExistence type="predicted"/>
<dbReference type="SUPFAM" id="SSF55811">
    <property type="entry name" value="Nudix"/>
    <property type="match status" value="1"/>
</dbReference>
<dbReference type="GO" id="GO:0019144">
    <property type="term" value="F:ADP-sugar diphosphatase activity"/>
    <property type="evidence" value="ECO:0007669"/>
    <property type="project" value="TreeGrafter"/>
</dbReference>
<dbReference type="PROSITE" id="PS51462">
    <property type="entry name" value="NUDIX"/>
    <property type="match status" value="1"/>
</dbReference>
<feature type="domain" description="Nudix hydrolase" evidence="3">
    <location>
        <begin position="62"/>
        <end position="191"/>
    </location>
</feature>
<dbReference type="STRING" id="888741.HMPREF9098_1118"/>
<evidence type="ECO:0000256" key="1">
    <source>
        <dbReference type="ARBA" id="ARBA00001946"/>
    </source>
</evidence>
<evidence type="ECO:0000256" key="2">
    <source>
        <dbReference type="ARBA" id="ARBA00022801"/>
    </source>
</evidence>
<dbReference type="EC" id="3.6.1.-" evidence="4"/>
<evidence type="ECO:0000313" key="4">
    <source>
        <dbReference type="EMBL" id="EGC17460.1"/>
    </source>
</evidence>
<dbReference type="AlphaFoldDB" id="F0EZ34"/>
<dbReference type="HOGENOM" id="CLU_062658_4_0_4"/>
<sequence length="201" mass="22569">MKKAACTSGREEIIMSFLSTDKPKPQILDVRITAQTKVFQIQSVDLQFANGQHRTYERLTPSRRPAVMVMALEGDNLLMVREYAVGSERYELGCVKGLIDAGETPEQAALRELQEEIGLGARRLEPLRMFYVNPSHMFGPMYAFVARDLYPSVLKGDEPEPLEIVRVPLARLDELIDDDQFGDARTLAALMLLQRAIGTAK</sequence>
<dbReference type="GO" id="GO:0005829">
    <property type="term" value="C:cytosol"/>
    <property type="evidence" value="ECO:0007669"/>
    <property type="project" value="TreeGrafter"/>
</dbReference>
<keyword evidence="2 4" id="KW-0378">Hydrolase</keyword>